<reference evidence="1" key="3">
    <citation type="submission" date="2023-05" db="EMBL/GenBank/DDBJ databases">
        <authorList>
            <person name="Smith C.H."/>
        </authorList>
    </citation>
    <scope>NUCLEOTIDE SEQUENCE</scope>
    <source>
        <strain evidence="1">CHS0354</strain>
        <tissue evidence="1">Mantle</tissue>
    </source>
</reference>
<dbReference type="EMBL" id="JAEAOA010001278">
    <property type="protein sequence ID" value="KAK3598798.1"/>
    <property type="molecule type" value="Genomic_DNA"/>
</dbReference>
<accession>A0AAE0W1P0</accession>
<comment type="caution">
    <text evidence="1">The sequence shown here is derived from an EMBL/GenBank/DDBJ whole genome shotgun (WGS) entry which is preliminary data.</text>
</comment>
<reference evidence="1" key="1">
    <citation type="journal article" date="2021" name="Genome Biol. Evol.">
        <title>A High-Quality Reference Genome for a Parasitic Bivalve with Doubly Uniparental Inheritance (Bivalvia: Unionida).</title>
        <authorList>
            <person name="Smith C.H."/>
        </authorList>
    </citation>
    <scope>NUCLEOTIDE SEQUENCE</scope>
    <source>
        <strain evidence="1">CHS0354</strain>
    </source>
</reference>
<dbReference type="Proteomes" id="UP001195483">
    <property type="component" value="Unassembled WGS sequence"/>
</dbReference>
<keyword evidence="2" id="KW-1185">Reference proteome</keyword>
<organism evidence="1 2">
    <name type="scientific">Potamilus streckersoni</name>
    <dbReference type="NCBI Taxonomy" id="2493646"/>
    <lineage>
        <taxon>Eukaryota</taxon>
        <taxon>Metazoa</taxon>
        <taxon>Spiralia</taxon>
        <taxon>Lophotrochozoa</taxon>
        <taxon>Mollusca</taxon>
        <taxon>Bivalvia</taxon>
        <taxon>Autobranchia</taxon>
        <taxon>Heteroconchia</taxon>
        <taxon>Palaeoheterodonta</taxon>
        <taxon>Unionida</taxon>
        <taxon>Unionoidea</taxon>
        <taxon>Unionidae</taxon>
        <taxon>Ambleminae</taxon>
        <taxon>Lampsilini</taxon>
        <taxon>Potamilus</taxon>
    </lineage>
</organism>
<proteinExistence type="predicted"/>
<dbReference type="AlphaFoldDB" id="A0AAE0W1P0"/>
<evidence type="ECO:0000313" key="2">
    <source>
        <dbReference type="Proteomes" id="UP001195483"/>
    </source>
</evidence>
<evidence type="ECO:0000313" key="1">
    <source>
        <dbReference type="EMBL" id="KAK3598798.1"/>
    </source>
</evidence>
<sequence length="103" mass="11415">MLGPGKWPAYTAAATLQPKRAVELLIIRVSLLQWEVNGSSIRICLREGKGTKYEEEYTYLMDIYVLKALKVCGKFIEIQQCAEYAGPCRAVSCSCSFPICGSS</sequence>
<gene>
    <name evidence="1" type="ORF">CHS0354_020909</name>
</gene>
<name>A0AAE0W1P0_9BIVA</name>
<protein>
    <submittedName>
        <fullName evidence="1">Uncharacterized protein</fullName>
    </submittedName>
</protein>
<reference evidence="1" key="2">
    <citation type="journal article" date="2021" name="Genome Biol. Evol.">
        <title>Developing a high-quality reference genome for a parasitic bivalve with doubly uniparental inheritance (Bivalvia: Unionida).</title>
        <authorList>
            <person name="Smith C.H."/>
        </authorList>
    </citation>
    <scope>NUCLEOTIDE SEQUENCE</scope>
    <source>
        <strain evidence="1">CHS0354</strain>
        <tissue evidence="1">Mantle</tissue>
    </source>
</reference>